<organism evidence="1">
    <name type="scientific">Tanacetum cinerariifolium</name>
    <name type="common">Dalmatian daisy</name>
    <name type="synonym">Chrysanthemum cinerariifolium</name>
    <dbReference type="NCBI Taxonomy" id="118510"/>
    <lineage>
        <taxon>Eukaryota</taxon>
        <taxon>Viridiplantae</taxon>
        <taxon>Streptophyta</taxon>
        <taxon>Embryophyta</taxon>
        <taxon>Tracheophyta</taxon>
        <taxon>Spermatophyta</taxon>
        <taxon>Magnoliopsida</taxon>
        <taxon>eudicotyledons</taxon>
        <taxon>Gunneridae</taxon>
        <taxon>Pentapetalae</taxon>
        <taxon>asterids</taxon>
        <taxon>campanulids</taxon>
        <taxon>Asterales</taxon>
        <taxon>Asteraceae</taxon>
        <taxon>Asteroideae</taxon>
        <taxon>Anthemideae</taxon>
        <taxon>Anthemidinae</taxon>
        <taxon>Tanacetum</taxon>
    </lineage>
</organism>
<comment type="caution">
    <text evidence="1">The sequence shown here is derived from an EMBL/GenBank/DDBJ whole genome shotgun (WGS) entry which is preliminary data.</text>
</comment>
<name>A0A699XI75_TANCI</name>
<feature type="non-terminal residue" evidence="1">
    <location>
        <position position="1"/>
    </location>
</feature>
<dbReference type="EMBL" id="BKCJ011842337">
    <property type="protein sequence ID" value="GFD57556.1"/>
    <property type="molecule type" value="Genomic_DNA"/>
</dbReference>
<dbReference type="AlphaFoldDB" id="A0A699XI75"/>
<evidence type="ECO:0000313" key="1">
    <source>
        <dbReference type="EMBL" id="GFD57556.1"/>
    </source>
</evidence>
<feature type="non-terminal residue" evidence="1">
    <location>
        <position position="87"/>
    </location>
</feature>
<sequence>VDDGRAALAKQRALRARRGYFGAAGAAAHGRGRGAAGAARARFAQYAHGELPKLQLLKQLPQARGIGRVHEELIGFKLDGHVDVNRG</sequence>
<gene>
    <name evidence="1" type="ORF">Tci_929525</name>
</gene>
<reference evidence="1" key="1">
    <citation type="journal article" date="2019" name="Sci. Rep.">
        <title>Draft genome of Tanacetum cinerariifolium, the natural source of mosquito coil.</title>
        <authorList>
            <person name="Yamashiro T."/>
            <person name="Shiraishi A."/>
            <person name="Satake H."/>
            <person name="Nakayama K."/>
        </authorList>
    </citation>
    <scope>NUCLEOTIDE SEQUENCE</scope>
</reference>
<accession>A0A699XI75</accession>
<proteinExistence type="predicted"/>
<protein>
    <submittedName>
        <fullName evidence="1">Uncharacterized protein</fullName>
    </submittedName>
</protein>